<dbReference type="PANTHER" id="PTHR42840:SF3">
    <property type="entry name" value="BINDING ROSSMANN FOLD OXIDOREDUCTASE, PUTATIVE (AFU_ORTHOLOGUE AFUA_2G10240)-RELATED"/>
    <property type="match status" value="1"/>
</dbReference>
<dbReference type="Proteomes" id="UP000249324">
    <property type="component" value="Unassembled WGS sequence"/>
</dbReference>
<dbReference type="Gene3D" id="3.40.50.720">
    <property type="entry name" value="NAD(P)-binding Rossmann-like Domain"/>
    <property type="match status" value="1"/>
</dbReference>
<evidence type="ECO:0000259" key="4">
    <source>
        <dbReference type="Pfam" id="PF22725"/>
    </source>
</evidence>
<dbReference type="Pfam" id="PF22725">
    <property type="entry name" value="GFO_IDH_MocA_C3"/>
    <property type="match status" value="1"/>
</dbReference>
<name>A0ABD6FH78_9PSEU</name>
<sequence length="333" mass="36216">MDIGVAGVGRIGEMHATHLAELDGREAPDKILLFDPVPERAEAVADSLPEHVTAVASFDELLAADGVVIATPTDTHADLVRRAVQAKTPVLCEKPLGPDMPTMTDLVKEIDASGVEVVVGFQRRFDPATVAVRRRLRSGEAGSVYLVRAAIIDHVPPPKEYIPTSGGLFKDCLIHDLDMVPWLIGEPVVEVWASGSVLVDQAFADAGDVDNAVVTLRFASGAHAQLTAGRHQPVGYDCRLEVYASKQTLAVGWDEHAPLVRVEPDPIEPKQPWDSFMQRYKNAYLNELRVFADVIAGRAENPSPARESLNSLRLAEACEESMRNGRPVRLEAQ</sequence>
<dbReference type="InterPro" id="IPR000683">
    <property type="entry name" value="Gfo/Idh/MocA-like_OxRdtase_N"/>
</dbReference>
<feature type="domain" description="Gfo/Idh/MocA-like oxidoreductase N-terminal" evidence="3">
    <location>
        <begin position="2"/>
        <end position="121"/>
    </location>
</feature>
<reference evidence="5 6" key="1">
    <citation type="journal article" date="2021" name="BMC Genomics">
        <title>Genome-resolved metagenome and metatranscriptome analyses of thermophilic composting reveal key bacterial players and their metabolic interactions.</title>
        <authorList>
            <person name="Braga L.P.P."/>
            <person name="Pereira R.V."/>
            <person name="Martins L.F."/>
            <person name="Moura L.M.S."/>
            <person name="Sanchez F.B."/>
            <person name="Patane J.S.L."/>
            <person name="da Silva A.M."/>
            <person name="Setubal J.C."/>
        </authorList>
    </citation>
    <scope>NUCLEOTIDE SEQUENCE [LARGE SCALE GENOMIC DNA]</scope>
    <source>
        <strain evidence="5">ZC4RG45</strain>
    </source>
</reference>
<dbReference type="SUPFAM" id="SSF55347">
    <property type="entry name" value="Glyceraldehyde-3-phosphate dehydrogenase-like, C-terminal domain"/>
    <property type="match status" value="1"/>
</dbReference>
<gene>
    <name evidence="5" type="ORF">DIU77_010360</name>
</gene>
<protein>
    <submittedName>
        <fullName evidence="5">Gfo/Idh/MocA family oxidoreductase</fullName>
    </submittedName>
</protein>
<evidence type="ECO:0000259" key="3">
    <source>
        <dbReference type="Pfam" id="PF01408"/>
    </source>
</evidence>
<dbReference type="SUPFAM" id="SSF51735">
    <property type="entry name" value="NAD(P)-binding Rossmann-fold domains"/>
    <property type="match status" value="1"/>
</dbReference>
<dbReference type="AlphaFoldDB" id="A0ABD6FH78"/>
<dbReference type="Gene3D" id="3.30.360.10">
    <property type="entry name" value="Dihydrodipicolinate Reductase, domain 2"/>
    <property type="match status" value="1"/>
</dbReference>
<dbReference type="GO" id="GO:0016491">
    <property type="term" value="F:oxidoreductase activity"/>
    <property type="evidence" value="ECO:0007669"/>
    <property type="project" value="UniProtKB-KW"/>
</dbReference>
<keyword evidence="2" id="KW-0560">Oxidoreductase</keyword>
<accession>A0ABD6FH78</accession>
<evidence type="ECO:0000313" key="5">
    <source>
        <dbReference type="EMBL" id="MFO7192630.1"/>
    </source>
</evidence>
<evidence type="ECO:0000256" key="2">
    <source>
        <dbReference type="ARBA" id="ARBA00023002"/>
    </source>
</evidence>
<dbReference type="EMBL" id="QGUI02000115">
    <property type="protein sequence ID" value="MFO7192630.1"/>
    <property type="molecule type" value="Genomic_DNA"/>
</dbReference>
<dbReference type="PANTHER" id="PTHR42840">
    <property type="entry name" value="NAD(P)-BINDING ROSSMANN-FOLD SUPERFAMILY PROTEIN-RELATED"/>
    <property type="match status" value="1"/>
</dbReference>
<organism evidence="5 6">
    <name type="scientific">Thermocrispum agreste</name>
    <dbReference type="NCBI Taxonomy" id="37925"/>
    <lineage>
        <taxon>Bacteria</taxon>
        <taxon>Bacillati</taxon>
        <taxon>Actinomycetota</taxon>
        <taxon>Actinomycetes</taxon>
        <taxon>Pseudonocardiales</taxon>
        <taxon>Pseudonocardiaceae</taxon>
        <taxon>Thermocrispum</taxon>
    </lineage>
</organism>
<evidence type="ECO:0000256" key="1">
    <source>
        <dbReference type="ARBA" id="ARBA00010928"/>
    </source>
</evidence>
<dbReference type="Pfam" id="PF01408">
    <property type="entry name" value="GFO_IDH_MocA"/>
    <property type="match status" value="1"/>
</dbReference>
<comment type="similarity">
    <text evidence="1">Belongs to the Gfo/Idh/MocA family.</text>
</comment>
<comment type="caution">
    <text evidence="5">The sequence shown here is derived from an EMBL/GenBank/DDBJ whole genome shotgun (WGS) entry which is preliminary data.</text>
</comment>
<dbReference type="InterPro" id="IPR036291">
    <property type="entry name" value="NAD(P)-bd_dom_sf"/>
</dbReference>
<evidence type="ECO:0000313" key="6">
    <source>
        <dbReference type="Proteomes" id="UP000249324"/>
    </source>
</evidence>
<proteinExistence type="inferred from homology"/>
<feature type="domain" description="GFO/IDH/MocA-like oxidoreductase" evidence="4">
    <location>
        <begin position="131"/>
        <end position="249"/>
    </location>
</feature>
<dbReference type="InterPro" id="IPR055170">
    <property type="entry name" value="GFO_IDH_MocA-like_dom"/>
</dbReference>